<sequence length="63" mass="7369">MTVKGEKKCHICLERKRTIVTCEFCGHNTCISPECLIAVLQQRMCWKCQMNPYHRTRKDVLVG</sequence>
<reference evidence="1" key="1">
    <citation type="journal article" date="2015" name="Nature">
        <title>Complex archaea that bridge the gap between prokaryotes and eukaryotes.</title>
        <authorList>
            <person name="Spang A."/>
            <person name="Saw J.H."/>
            <person name="Jorgensen S.L."/>
            <person name="Zaremba-Niedzwiedzka K."/>
            <person name="Martijn J."/>
            <person name="Lind A.E."/>
            <person name="van Eijk R."/>
            <person name="Schleper C."/>
            <person name="Guy L."/>
            <person name="Ettema T.J."/>
        </authorList>
    </citation>
    <scope>NUCLEOTIDE SEQUENCE</scope>
</reference>
<name>A0A0F9KXF7_9ZZZZ</name>
<dbReference type="AlphaFoldDB" id="A0A0F9KXF7"/>
<comment type="caution">
    <text evidence="1">The sequence shown here is derived from an EMBL/GenBank/DDBJ whole genome shotgun (WGS) entry which is preliminary data.</text>
</comment>
<dbReference type="EMBL" id="LAZR01008322">
    <property type="protein sequence ID" value="KKM79521.1"/>
    <property type="molecule type" value="Genomic_DNA"/>
</dbReference>
<gene>
    <name evidence="1" type="ORF">LCGC14_1349110</name>
</gene>
<organism evidence="1">
    <name type="scientific">marine sediment metagenome</name>
    <dbReference type="NCBI Taxonomy" id="412755"/>
    <lineage>
        <taxon>unclassified sequences</taxon>
        <taxon>metagenomes</taxon>
        <taxon>ecological metagenomes</taxon>
    </lineage>
</organism>
<proteinExistence type="predicted"/>
<evidence type="ECO:0000313" key="1">
    <source>
        <dbReference type="EMBL" id="KKM79521.1"/>
    </source>
</evidence>
<protein>
    <submittedName>
        <fullName evidence="1">Uncharacterized protein</fullName>
    </submittedName>
</protein>
<accession>A0A0F9KXF7</accession>